<dbReference type="PANTHER" id="PTHR46233">
    <property type="entry name" value="HYDROXYACYLGLUTATHIONE HYDROLASE GLOC"/>
    <property type="match status" value="1"/>
</dbReference>
<dbReference type="SMART" id="SM00849">
    <property type="entry name" value="Lactamase_B"/>
    <property type="match status" value="1"/>
</dbReference>
<evidence type="ECO:0000256" key="4">
    <source>
        <dbReference type="ARBA" id="ARBA00022833"/>
    </source>
</evidence>
<evidence type="ECO:0000256" key="1">
    <source>
        <dbReference type="ARBA" id="ARBA00001947"/>
    </source>
</evidence>
<evidence type="ECO:0000256" key="5">
    <source>
        <dbReference type="ARBA" id="ARBA00034221"/>
    </source>
</evidence>
<comment type="catalytic activity">
    <reaction evidence="7">
        <text>3',5'-cyclic UMP + H2O = UMP + H(+)</text>
        <dbReference type="Rhea" id="RHEA:70575"/>
        <dbReference type="ChEBI" id="CHEBI:15377"/>
        <dbReference type="ChEBI" id="CHEBI:15378"/>
        <dbReference type="ChEBI" id="CHEBI:57865"/>
        <dbReference type="ChEBI" id="CHEBI:184387"/>
    </reaction>
    <physiologicalReaction direction="left-to-right" evidence="7">
        <dbReference type="Rhea" id="RHEA:70576"/>
    </physiologicalReaction>
</comment>
<sequence>MIKMRKGALTIFESALYKTTSTVIQTADAVLIVDPCWLPGEVEEIRRYADEAAEGGRRKYVLFTHSDFDHIIGYGAFPDAEVIASAALAGKSDEAKAAIIEQILAFDDDYYLERNYKISYPDVTHAIAHDGQQLTLGASGSLRLTFYLSPGHNDDGLFTVVEPLGLLVAGDYWSDIEFPYIYHSSTLYESAVAKLDTMLDAHEIVRLIPGHGASTTDKAEMKRRQTADVAYISAMRAGVRANDQQAIDALIEGCRFPRNMRKFHRANQTLFERELNEELGTGPAEEV</sequence>
<feature type="domain" description="Metallo-beta-lactamase" evidence="8">
    <location>
        <begin position="18"/>
        <end position="211"/>
    </location>
</feature>
<evidence type="ECO:0000256" key="7">
    <source>
        <dbReference type="ARBA" id="ARBA00048505"/>
    </source>
</evidence>
<dbReference type="SUPFAM" id="SSF56281">
    <property type="entry name" value="Metallo-hydrolase/oxidoreductase"/>
    <property type="match status" value="1"/>
</dbReference>
<accession>A0A6C0P1N7</accession>
<evidence type="ECO:0000313" key="9">
    <source>
        <dbReference type="EMBL" id="QHW32404.1"/>
    </source>
</evidence>
<dbReference type="PANTHER" id="PTHR46233:SF3">
    <property type="entry name" value="HYDROXYACYLGLUTATHIONE HYDROLASE GLOC"/>
    <property type="match status" value="1"/>
</dbReference>
<dbReference type="EMBL" id="CP048286">
    <property type="protein sequence ID" value="QHW32404.1"/>
    <property type="molecule type" value="Genomic_DNA"/>
</dbReference>
<dbReference type="RefSeq" id="WP_162642029.1">
    <property type="nucleotide sequence ID" value="NZ_CP048286.1"/>
</dbReference>
<name>A0A6C0P1N7_9BACL</name>
<evidence type="ECO:0000256" key="2">
    <source>
        <dbReference type="ARBA" id="ARBA00022723"/>
    </source>
</evidence>
<comment type="cofactor">
    <cofactor evidence="1">
        <name>Zn(2+)</name>
        <dbReference type="ChEBI" id="CHEBI:29105"/>
    </cofactor>
</comment>
<gene>
    <name evidence="9" type="ORF">GZH47_17360</name>
</gene>
<dbReference type="AlphaFoldDB" id="A0A6C0P1N7"/>
<dbReference type="Pfam" id="PF00753">
    <property type="entry name" value="Lactamase_B"/>
    <property type="match status" value="1"/>
</dbReference>
<dbReference type="Gene3D" id="3.60.15.10">
    <property type="entry name" value="Ribonuclease Z/Hydroxyacylglutathione hydrolase-like"/>
    <property type="match status" value="1"/>
</dbReference>
<dbReference type="GO" id="GO:0046872">
    <property type="term" value="F:metal ion binding"/>
    <property type="evidence" value="ECO:0007669"/>
    <property type="project" value="UniProtKB-KW"/>
</dbReference>
<dbReference type="InterPro" id="IPR051453">
    <property type="entry name" value="MBL_Glyoxalase_II"/>
</dbReference>
<dbReference type="Proteomes" id="UP000479114">
    <property type="component" value="Chromosome"/>
</dbReference>
<evidence type="ECO:0000313" key="10">
    <source>
        <dbReference type="Proteomes" id="UP000479114"/>
    </source>
</evidence>
<dbReference type="GO" id="GO:0016787">
    <property type="term" value="F:hydrolase activity"/>
    <property type="evidence" value="ECO:0007669"/>
    <property type="project" value="UniProtKB-KW"/>
</dbReference>
<reference evidence="9 10" key="1">
    <citation type="submission" date="2020-02" db="EMBL/GenBank/DDBJ databases">
        <title>Paenibacillus sp. nov., isolated from rhizosphere soil of tomato.</title>
        <authorList>
            <person name="Weon H.-Y."/>
            <person name="Lee S.A."/>
        </authorList>
    </citation>
    <scope>NUCLEOTIDE SEQUENCE [LARGE SCALE GENOMIC DNA]</scope>
    <source>
        <strain evidence="9 10">14171R-81</strain>
    </source>
</reference>
<organism evidence="9 10">
    <name type="scientific">Paenibacillus rhizovicinus</name>
    <dbReference type="NCBI Taxonomy" id="2704463"/>
    <lineage>
        <taxon>Bacteria</taxon>
        <taxon>Bacillati</taxon>
        <taxon>Bacillota</taxon>
        <taxon>Bacilli</taxon>
        <taxon>Bacillales</taxon>
        <taxon>Paenibacillaceae</taxon>
        <taxon>Paenibacillus</taxon>
    </lineage>
</organism>
<comment type="function">
    <text evidence="6">Counteracts the endogenous Pycsar antiviral defense system. Phosphodiesterase that enables metal-dependent hydrolysis of host cyclic nucleotide Pycsar defense signals such as cCMP and cUMP.</text>
</comment>
<proteinExistence type="predicted"/>
<keyword evidence="3 9" id="KW-0378">Hydrolase</keyword>
<keyword evidence="10" id="KW-1185">Reference proteome</keyword>
<evidence type="ECO:0000256" key="6">
    <source>
        <dbReference type="ARBA" id="ARBA00034301"/>
    </source>
</evidence>
<evidence type="ECO:0000256" key="3">
    <source>
        <dbReference type="ARBA" id="ARBA00022801"/>
    </source>
</evidence>
<dbReference type="KEGG" id="prz:GZH47_17360"/>
<dbReference type="InterPro" id="IPR001279">
    <property type="entry name" value="Metallo-B-lactamas"/>
</dbReference>
<keyword evidence="4" id="KW-0862">Zinc</keyword>
<keyword evidence="2" id="KW-0479">Metal-binding</keyword>
<dbReference type="InterPro" id="IPR036866">
    <property type="entry name" value="RibonucZ/Hydroxyglut_hydro"/>
</dbReference>
<evidence type="ECO:0000259" key="8">
    <source>
        <dbReference type="SMART" id="SM00849"/>
    </source>
</evidence>
<comment type="catalytic activity">
    <reaction evidence="5">
        <text>3',5'-cyclic CMP + H2O = CMP + H(+)</text>
        <dbReference type="Rhea" id="RHEA:72675"/>
        <dbReference type="ChEBI" id="CHEBI:15377"/>
        <dbReference type="ChEBI" id="CHEBI:15378"/>
        <dbReference type="ChEBI" id="CHEBI:58003"/>
        <dbReference type="ChEBI" id="CHEBI:60377"/>
    </reaction>
    <physiologicalReaction direction="left-to-right" evidence="5">
        <dbReference type="Rhea" id="RHEA:72676"/>
    </physiologicalReaction>
</comment>
<protein>
    <submittedName>
        <fullName evidence="9">MBL fold metallo-hydrolase</fullName>
    </submittedName>
</protein>